<comment type="function">
    <text evidence="13">Catalyzes the conversion of 4-hydroxy-tetrahydrodipicolinate (HTPA) to tetrahydrodipicolinate.</text>
</comment>
<evidence type="ECO:0000259" key="15">
    <source>
        <dbReference type="Pfam" id="PF05173"/>
    </source>
</evidence>
<proteinExistence type="inferred from homology"/>
<feature type="binding site" evidence="13">
    <location>
        <begin position="125"/>
        <end position="128"/>
    </location>
    <ligand>
        <name>NAD(+)</name>
        <dbReference type="ChEBI" id="CHEBI:57540"/>
    </ligand>
</feature>
<dbReference type="Proteomes" id="UP001333102">
    <property type="component" value="Chromosome"/>
</dbReference>
<evidence type="ECO:0000256" key="5">
    <source>
        <dbReference type="ARBA" id="ARBA00022915"/>
    </source>
</evidence>
<dbReference type="Pfam" id="PF01113">
    <property type="entry name" value="DapB_N"/>
    <property type="match status" value="1"/>
</dbReference>
<dbReference type="CDD" id="cd02274">
    <property type="entry name" value="DHDPR_N"/>
    <property type="match status" value="1"/>
</dbReference>
<dbReference type="Gene3D" id="3.30.360.10">
    <property type="entry name" value="Dihydrodipicolinate Reductase, domain 2"/>
    <property type="match status" value="1"/>
</dbReference>
<dbReference type="SUPFAM" id="SSF51735">
    <property type="entry name" value="NAD(P)-binding Rossmann-fold domains"/>
    <property type="match status" value="1"/>
</dbReference>
<comment type="catalytic activity">
    <reaction evidence="12 13">
        <text>(S)-2,3,4,5-tetrahydrodipicolinate + NAD(+) + H2O = (2S,4S)-4-hydroxy-2,3,4,5-tetrahydrodipicolinate + NADH + H(+)</text>
        <dbReference type="Rhea" id="RHEA:35323"/>
        <dbReference type="ChEBI" id="CHEBI:15377"/>
        <dbReference type="ChEBI" id="CHEBI:15378"/>
        <dbReference type="ChEBI" id="CHEBI:16845"/>
        <dbReference type="ChEBI" id="CHEBI:57540"/>
        <dbReference type="ChEBI" id="CHEBI:57945"/>
        <dbReference type="ChEBI" id="CHEBI:67139"/>
        <dbReference type="EC" id="1.17.1.8"/>
    </reaction>
</comment>
<keyword evidence="4 13" id="KW-0521">NADP</keyword>
<comment type="subunit">
    <text evidence="13">Homotetramer.</text>
</comment>
<evidence type="ECO:0000256" key="8">
    <source>
        <dbReference type="ARBA" id="ARBA00023154"/>
    </source>
</evidence>
<evidence type="ECO:0000256" key="10">
    <source>
        <dbReference type="ARBA" id="ARBA00038983"/>
    </source>
</evidence>
<evidence type="ECO:0000256" key="3">
    <source>
        <dbReference type="ARBA" id="ARBA00022605"/>
    </source>
</evidence>
<feature type="domain" description="Dihydrodipicolinate reductase N-terminal" evidence="14">
    <location>
        <begin position="5"/>
        <end position="128"/>
    </location>
</feature>
<evidence type="ECO:0000256" key="7">
    <source>
        <dbReference type="ARBA" id="ARBA00023027"/>
    </source>
</evidence>
<keyword evidence="5 13" id="KW-0220">Diaminopimelate biosynthesis</keyword>
<evidence type="ECO:0000256" key="1">
    <source>
        <dbReference type="ARBA" id="ARBA00006642"/>
    </source>
</evidence>
<comment type="subcellular location">
    <subcellularLocation>
        <location evidence="13">Cytoplasm</location>
    </subcellularLocation>
</comment>
<evidence type="ECO:0000256" key="2">
    <source>
        <dbReference type="ARBA" id="ARBA00022490"/>
    </source>
</evidence>
<feature type="active site" description="Proton donor/acceptor" evidence="13">
    <location>
        <position position="155"/>
    </location>
</feature>
<feature type="binding site" evidence="13">
    <location>
        <begin position="165"/>
        <end position="166"/>
    </location>
    <ligand>
        <name>(S)-2,3,4,5-tetrahydrodipicolinate</name>
        <dbReference type="ChEBI" id="CHEBI:16845"/>
    </ligand>
</feature>
<sequence>MVALRVAVAGASGKVGREVVTALLREPDLQLVGGIGRRSAGQDIGEVAGAGRIGIPIDRDVRQLLQRTPVDVLVDFTEAQAALAHAFACVDAGVHLVVGTTGMSRAELEDLETRCRQRGVGAVVSPNFAVGALLMMRLAAIVAPYMPRCEIVEMHHDAKLDAPSGTALRTAALIAQARGQGDDDRPAVPIHSVRLPGLVAHQAVIFGLEGQTLTIRHDSTSRRSYVPGVLLAVRRVTELRGVHSLEEILFGAPPAGAGGAGLTPRPYPA</sequence>
<keyword evidence="6 13" id="KW-0560">Oxidoreductase</keyword>
<organism evidence="16 17">
    <name type="scientific">Geochorda subterranea</name>
    <dbReference type="NCBI Taxonomy" id="3109564"/>
    <lineage>
        <taxon>Bacteria</taxon>
        <taxon>Bacillati</taxon>
        <taxon>Bacillota</taxon>
        <taxon>Limnochordia</taxon>
        <taxon>Limnochordales</taxon>
        <taxon>Geochordaceae</taxon>
        <taxon>Geochorda</taxon>
    </lineage>
</organism>
<dbReference type="Pfam" id="PF05173">
    <property type="entry name" value="DapB_C"/>
    <property type="match status" value="1"/>
</dbReference>
<dbReference type="EMBL" id="CP141614">
    <property type="protein sequence ID" value="WRP13434.1"/>
    <property type="molecule type" value="Genomic_DNA"/>
</dbReference>
<keyword evidence="2 13" id="KW-0963">Cytoplasm</keyword>
<dbReference type="EC" id="1.17.1.8" evidence="10 13"/>
<evidence type="ECO:0000256" key="6">
    <source>
        <dbReference type="ARBA" id="ARBA00023002"/>
    </source>
</evidence>
<feature type="domain" description="Dihydrodipicolinate reductase C-terminal" evidence="15">
    <location>
        <begin position="131"/>
        <end position="249"/>
    </location>
</feature>
<dbReference type="Gene3D" id="3.40.50.720">
    <property type="entry name" value="NAD(P)-binding Rossmann-like Domain"/>
    <property type="match status" value="1"/>
</dbReference>
<evidence type="ECO:0000313" key="16">
    <source>
        <dbReference type="EMBL" id="WRP13434.1"/>
    </source>
</evidence>
<evidence type="ECO:0000313" key="17">
    <source>
        <dbReference type="Proteomes" id="UP001333102"/>
    </source>
</evidence>
<comment type="catalytic activity">
    <reaction evidence="11 13">
        <text>(S)-2,3,4,5-tetrahydrodipicolinate + NADP(+) + H2O = (2S,4S)-4-hydroxy-2,3,4,5-tetrahydrodipicolinate + NADPH + H(+)</text>
        <dbReference type="Rhea" id="RHEA:35331"/>
        <dbReference type="ChEBI" id="CHEBI:15377"/>
        <dbReference type="ChEBI" id="CHEBI:15378"/>
        <dbReference type="ChEBI" id="CHEBI:16845"/>
        <dbReference type="ChEBI" id="CHEBI:57783"/>
        <dbReference type="ChEBI" id="CHEBI:58349"/>
        <dbReference type="ChEBI" id="CHEBI:67139"/>
        <dbReference type="EC" id="1.17.1.8"/>
    </reaction>
</comment>
<evidence type="ECO:0000259" key="14">
    <source>
        <dbReference type="Pfam" id="PF01113"/>
    </source>
</evidence>
<comment type="caution">
    <text evidence="13">Was originally thought to be a dihydrodipicolinate reductase (DHDPR), catalyzing the conversion of dihydrodipicolinate to tetrahydrodipicolinate. However, it was shown in E.coli that the substrate of the enzymatic reaction is not dihydrodipicolinate (DHDP) but in fact (2S,4S)-4-hydroxy-2,3,4,5-tetrahydrodipicolinic acid (HTPA), the product released by the DapA-catalyzed reaction.</text>
</comment>
<dbReference type="InterPro" id="IPR036291">
    <property type="entry name" value="NAD(P)-bd_dom_sf"/>
</dbReference>
<dbReference type="NCBIfam" id="TIGR00036">
    <property type="entry name" value="dapB"/>
    <property type="match status" value="1"/>
</dbReference>
<dbReference type="GO" id="GO:0008839">
    <property type="term" value="F:4-hydroxy-tetrahydrodipicolinate reductase"/>
    <property type="evidence" value="ECO:0007669"/>
    <property type="project" value="UniProtKB-EC"/>
</dbReference>
<dbReference type="PROSITE" id="PS01298">
    <property type="entry name" value="DAPB"/>
    <property type="match status" value="1"/>
</dbReference>
<evidence type="ECO:0000256" key="13">
    <source>
        <dbReference type="HAMAP-Rule" id="MF_00102"/>
    </source>
</evidence>
<dbReference type="RefSeq" id="WP_324667679.1">
    <property type="nucleotide sequence ID" value="NZ_CP141614.1"/>
</dbReference>
<dbReference type="PANTHER" id="PTHR20836:SF0">
    <property type="entry name" value="4-HYDROXY-TETRAHYDRODIPICOLINATE REDUCTASE 1, CHLOROPLASTIC-RELATED"/>
    <property type="match status" value="1"/>
</dbReference>
<protein>
    <recommendedName>
        <fullName evidence="10 13">4-hydroxy-tetrahydrodipicolinate reductase</fullName>
        <shortName evidence="13">HTPA reductase</shortName>
        <ecNumber evidence="10 13">1.17.1.8</ecNumber>
    </recommendedName>
</protein>
<dbReference type="InterPro" id="IPR000846">
    <property type="entry name" value="DapB_N"/>
</dbReference>
<keyword evidence="7 13" id="KW-0520">NAD</keyword>
<dbReference type="HAMAP" id="MF_00102">
    <property type="entry name" value="DapB"/>
    <property type="match status" value="1"/>
</dbReference>
<evidence type="ECO:0000256" key="12">
    <source>
        <dbReference type="ARBA" id="ARBA00049396"/>
    </source>
</evidence>
<evidence type="ECO:0000256" key="4">
    <source>
        <dbReference type="ARBA" id="ARBA00022857"/>
    </source>
</evidence>
<keyword evidence="17" id="KW-1185">Reference proteome</keyword>
<comment type="caution">
    <text evidence="13">Lacks conserved residue(s) required for the propagation of feature annotation.</text>
</comment>
<name>A0ABZ1BKS9_9FIRM</name>
<feature type="binding site" evidence="13">
    <location>
        <begin position="99"/>
        <end position="101"/>
    </location>
    <ligand>
        <name>NAD(+)</name>
        <dbReference type="ChEBI" id="CHEBI:57540"/>
    </ligand>
</feature>
<dbReference type="SUPFAM" id="SSF55347">
    <property type="entry name" value="Glyceraldehyde-3-phosphate dehydrogenase-like, C-terminal domain"/>
    <property type="match status" value="1"/>
</dbReference>
<dbReference type="PANTHER" id="PTHR20836">
    <property type="entry name" value="DIHYDRODIPICOLINATE REDUCTASE"/>
    <property type="match status" value="1"/>
</dbReference>
<accession>A0ABZ1BKS9</accession>
<dbReference type="PIRSF" id="PIRSF000161">
    <property type="entry name" value="DHPR"/>
    <property type="match status" value="1"/>
</dbReference>
<keyword evidence="8 13" id="KW-0457">Lysine biosynthesis</keyword>
<evidence type="ECO:0000256" key="9">
    <source>
        <dbReference type="ARBA" id="ARBA00037922"/>
    </source>
</evidence>
<evidence type="ECO:0000256" key="11">
    <source>
        <dbReference type="ARBA" id="ARBA00049080"/>
    </source>
</evidence>
<feature type="active site" description="Proton donor" evidence="13">
    <location>
        <position position="159"/>
    </location>
</feature>
<keyword evidence="3 13" id="KW-0028">Amino-acid biosynthesis</keyword>
<feature type="binding site" evidence="13">
    <location>
        <position position="156"/>
    </location>
    <ligand>
        <name>(S)-2,3,4,5-tetrahydrodipicolinate</name>
        <dbReference type="ChEBI" id="CHEBI:16845"/>
    </ligand>
</feature>
<dbReference type="InterPro" id="IPR022663">
    <property type="entry name" value="DapB_C"/>
</dbReference>
<reference evidence="17" key="1">
    <citation type="submission" date="2023-12" db="EMBL/GenBank/DDBJ databases">
        <title>Novel isolates from deep terrestrial aquifers shed light on the physiology and ecology of the class Limnochordia.</title>
        <authorList>
            <person name="Karnachuk O.V."/>
            <person name="Lukina A.P."/>
            <person name="Avakyan M.R."/>
            <person name="Kadnikov V."/>
            <person name="Begmatov S."/>
            <person name="Beletsky A.V."/>
            <person name="Mardanov A.V."/>
            <person name="Ravin N.V."/>
        </authorList>
    </citation>
    <scope>NUCLEOTIDE SEQUENCE [LARGE SCALE GENOMIC DNA]</scope>
    <source>
        <strain evidence="17">LN</strain>
    </source>
</reference>
<dbReference type="InterPro" id="IPR022664">
    <property type="entry name" value="DapB_N_CS"/>
</dbReference>
<comment type="pathway">
    <text evidence="9 13">Amino-acid biosynthesis; L-lysine biosynthesis via DAP pathway; (S)-tetrahydrodipicolinate from L-aspartate: step 4/4.</text>
</comment>
<gene>
    <name evidence="13 16" type="primary">dapB</name>
    <name evidence="16" type="ORF">VLY81_08205</name>
</gene>
<dbReference type="InterPro" id="IPR023940">
    <property type="entry name" value="DHDPR_bac"/>
</dbReference>
<comment type="similarity">
    <text evidence="1 13">Belongs to the DapB family.</text>
</comment>
<feature type="binding site" evidence="13">
    <location>
        <begin position="10"/>
        <end position="15"/>
    </location>
    <ligand>
        <name>NAD(+)</name>
        <dbReference type="ChEBI" id="CHEBI:57540"/>
    </ligand>
</feature>
<feature type="binding site" evidence="13">
    <location>
        <position position="38"/>
    </location>
    <ligand>
        <name>NADP(+)</name>
        <dbReference type="ChEBI" id="CHEBI:58349"/>
    </ligand>
</feature>